<evidence type="ECO:0000256" key="2">
    <source>
        <dbReference type="ARBA" id="ARBA00022737"/>
    </source>
</evidence>
<dbReference type="AlphaFoldDB" id="A0A1L8Y9I8"/>
<dbReference type="GO" id="GO:0003723">
    <property type="term" value="F:RNA binding"/>
    <property type="evidence" value="ECO:0007669"/>
    <property type="project" value="InterPro"/>
</dbReference>
<dbReference type="PROSITE" id="PS51372">
    <property type="entry name" value="PRD_2"/>
    <property type="match status" value="2"/>
</dbReference>
<dbReference type="InterPro" id="IPR011608">
    <property type="entry name" value="PRD"/>
</dbReference>
<reference evidence="4 7" key="3">
    <citation type="submission" date="2022-06" db="EMBL/GenBank/DDBJ databases">
        <title>Staphylococcus hominis ShoR14 genome sequence.</title>
        <authorList>
            <person name="Yeo C.C."/>
            <person name="Chew C.H."/>
            <person name="Che Hamzah A.M."/>
            <person name="Al-Trad E.I."/>
        </authorList>
    </citation>
    <scope>NUCLEOTIDE SEQUENCE [LARGE SCALE GENOMIC DNA]</scope>
    <source>
        <strain evidence="4 7">ShoR14</strain>
    </source>
</reference>
<dbReference type="PANTHER" id="PTHR30185:SF16">
    <property type="entry name" value="PROTEIN GLCT"/>
    <property type="match status" value="1"/>
</dbReference>
<evidence type="ECO:0000313" key="6">
    <source>
        <dbReference type="Proteomes" id="UP000241540"/>
    </source>
</evidence>
<feature type="domain" description="PRD" evidence="3">
    <location>
        <begin position="65"/>
        <end position="173"/>
    </location>
</feature>
<dbReference type="Pfam" id="PF03123">
    <property type="entry name" value="CAT_RBD"/>
    <property type="match status" value="1"/>
</dbReference>
<dbReference type="InterPro" id="IPR050661">
    <property type="entry name" value="BglG_antiterminators"/>
</dbReference>
<dbReference type="SMART" id="SM01061">
    <property type="entry name" value="CAT_RBD"/>
    <property type="match status" value="1"/>
</dbReference>
<organism evidence="5 6">
    <name type="scientific">Staphylococcus hominis</name>
    <dbReference type="NCBI Taxonomy" id="1290"/>
    <lineage>
        <taxon>Bacteria</taxon>
        <taxon>Bacillati</taxon>
        <taxon>Bacillota</taxon>
        <taxon>Bacilli</taxon>
        <taxon>Bacillales</taxon>
        <taxon>Staphylococcaceae</taxon>
        <taxon>Staphylococcus</taxon>
    </lineage>
</organism>
<dbReference type="EMBL" id="JAGHKT020000015">
    <property type="protein sequence ID" value="MCM5672973.1"/>
    <property type="molecule type" value="Genomic_DNA"/>
</dbReference>
<comment type="similarity">
    <text evidence="1">Belongs to the transcriptional antiterminator BglG family. GlcT subfamily.</text>
</comment>
<dbReference type="SUPFAM" id="SSF63520">
    <property type="entry name" value="PTS-regulatory domain, PRD"/>
    <property type="match status" value="2"/>
</dbReference>
<reference evidence="5 6" key="1">
    <citation type="journal article" date="2016" name="Front. Microbiol.">
        <title>Comprehensive Phylogenetic Analysis of Bovine Non-aureus Staphylococci Species Based on Whole-Genome Sequencing.</title>
        <authorList>
            <person name="Naushad S."/>
            <person name="Barkema H.W."/>
            <person name="Luby C."/>
            <person name="Condas L.A."/>
            <person name="Nobrega D.B."/>
            <person name="Carson D.A."/>
            <person name="De Buck J."/>
        </authorList>
    </citation>
    <scope>NUCLEOTIDE SEQUENCE [LARGE SCALE GENOMIC DNA]</scope>
    <source>
        <strain evidence="5 6">SNUC 5336</strain>
    </source>
</reference>
<evidence type="ECO:0000313" key="7">
    <source>
        <dbReference type="Proteomes" id="UP000665944"/>
    </source>
</evidence>
<dbReference type="GO" id="GO:0045893">
    <property type="term" value="P:positive regulation of DNA-templated transcription"/>
    <property type="evidence" value="ECO:0007669"/>
    <property type="project" value="InterPro"/>
</dbReference>
<dbReference type="Proteomes" id="UP000241540">
    <property type="component" value="Unassembled WGS sequence"/>
</dbReference>
<gene>
    <name evidence="5" type="ORF">BUZ51_11595</name>
    <name evidence="4" type="ORF">J7T32_009495</name>
</gene>
<accession>A0A1L8Y9I8</accession>
<sequence>MSKYHISKILNNNVIICINSNQEVILIGKGIGFNKKPGMVVDDNASIEKVYKLDQKQQQEYYKSLVEIADEEVLQAIIESVNYITSTTYMKDDKQLVIALTDHITFAYKRLKQNQIISNPFAMETKHLYSEAYDIATQVIQRLNEKLDVTFPDDEIGFIALHIASNKEDLPMSEISLINKMISKCVLIIENDIGYPVNPRTVQYQRFIRHIQFLIRRLNKKEYVHAQDEFINMVKTYYPNCYSTAYKISKVIQKDLDIDIDDSEIVYLALHIYHFQSQNNTQNE</sequence>
<evidence type="ECO:0000313" key="4">
    <source>
        <dbReference type="EMBL" id="MCM5672973.1"/>
    </source>
</evidence>
<dbReference type="Gene3D" id="1.20.58.1950">
    <property type="match status" value="1"/>
</dbReference>
<dbReference type="InterPro" id="IPR036634">
    <property type="entry name" value="PRD_sf"/>
</dbReference>
<name>A0A1L8Y9I8_STAHO</name>
<dbReference type="PROSITE" id="PS00654">
    <property type="entry name" value="PRD_1"/>
    <property type="match status" value="1"/>
</dbReference>
<evidence type="ECO:0000313" key="5">
    <source>
        <dbReference type="EMBL" id="PTK29300.1"/>
    </source>
</evidence>
<proteinExistence type="inferred from homology"/>
<keyword evidence="7" id="KW-1185">Reference proteome</keyword>
<dbReference type="Gene3D" id="1.10.1790.10">
    <property type="entry name" value="PRD domain"/>
    <property type="match status" value="1"/>
</dbReference>
<dbReference type="InterPro" id="IPR036650">
    <property type="entry name" value="CAT_RNA-bd_dom_sf"/>
</dbReference>
<comment type="caution">
    <text evidence="5">The sequence shown here is derived from an EMBL/GenBank/DDBJ whole genome shotgun (WGS) entry which is preliminary data.</text>
</comment>
<dbReference type="PANTHER" id="PTHR30185">
    <property type="entry name" value="CRYPTIC BETA-GLUCOSIDE BGL OPERON ANTITERMINATOR"/>
    <property type="match status" value="1"/>
</dbReference>
<reference evidence="5" key="2">
    <citation type="submission" date="2018-03" db="EMBL/GenBank/DDBJ databases">
        <authorList>
            <person name="Naushad S."/>
        </authorList>
    </citation>
    <scope>NUCLEOTIDE SEQUENCE</scope>
    <source>
        <strain evidence="5">SNUC 5336</strain>
    </source>
</reference>
<dbReference type="NCBIfam" id="NF047357">
    <property type="entry name" value="antiterm_GlcT"/>
    <property type="match status" value="1"/>
</dbReference>
<dbReference type="RefSeq" id="WP_017174678.1">
    <property type="nucleotide sequence ID" value="NZ_CAXOJL010000015.1"/>
</dbReference>
<dbReference type="EMBL" id="PZHX01000032">
    <property type="protein sequence ID" value="PTK29300.1"/>
    <property type="molecule type" value="Genomic_DNA"/>
</dbReference>
<dbReference type="Gene3D" id="1.20.890.100">
    <property type="match status" value="1"/>
</dbReference>
<dbReference type="Pfam" id="PF00874">
    <property type="entry name" value="PRD"/>
    <property type="match status" value="2"/>
</dbReference>
<dbReference type="InterPro" id="IPR001550">
    <property type="entry name" value="Transcrpt_antitermin_CS"/>
</dbReference>
<dbReference type="Proteomes" id="UP000665944">
    <property type="component" value="Unassembled WGS sequence"/>
</dbReference>
<dbReference type="InterPro" id="IPR004341">
    <property type="entry name" value="CAT_RNA-bd_dom"/>
</dbReference>
<dbReference type="SUPFAM" id="SSF50151">
    <property type="entry name" value="SacY-like RNA-binding domain"/>
    <property type="match status" value="1"/>
</dbReference>
<keyword evidence="2" id="KW-0677">Repeat</keyword>
<protein>
    <submittedName>
        <fullName evidence="5">Transcription antiterminator</fullName>
    </submittedName>
</protein>
<feature type="domain" description="PRD" evidence="3">
    <location>
        <begin position="174"/>
        <end position="282"/>
    </location>
</feature>
<evidence type="ECO:0000256" key="1">
    <source>
        <dbReference type="ARBA" id="ARBA00009115"/>
    </source>
</evidence>
<dbReference type="Gene3D" id="2.30.24.10">
    <property type="entry name" value="CAT RNA-binding domain"/>
    <property type="match status" value="1"/>
</dbReference>
<evidence type="ECO:0000259" key="3">
    <source>
        <dbReference type="PROSITE" id="PS51372"/>
    </source>
</evidence>